<evidence type="ECO:0000256" key="7">
    <source>
        <dbReference type="SAM" id="MobiDB-lite"/>
    </source>
</evidence>
<dbReference type="Gene3D" id="1.25.40.10">
    <property type="entry name" value="Tetratricopeptide repeat domain"/>
    <property type="match status" value="1"/>
</dbReference>
<feature type="compositionally biased region" description="Polar residues" evidence="7">
    <location>
        <begin position="1578"/>
        <end position="1589"/>
    </location>
</feature>
<dbReference type="SUPFAM" id="SSF50729">
    <property type="entry name" value="PH domain-like"/>
    <property type="match status" value="2"/>
</dbReference>
<feature type="region of interest" description="Disordered" evidence="7">
    <location>
        <begin position="1127"/>
        <end position="1156"/>
    </location>
</feature>
<dbReference type="PROSITE" id="PS50199">
    <property type="entry name" value="ZF_RANBP2_2"/>
    <property type="match status" value="2"/>
</dbReference>
<dbReference type="Pfam" id="PF00638">
    <property type="entry name" value="Ran_BP1"/>
    <property type="match status" value="3"/>
</dbReference>
<feature type="region of interest" description="Disordered" evidence="7">
    <location>
        <begin position="1181"/>
        <end position="1244"/>
    </location>
</feature>
<feature type="compositionally biased region" description="Low complexity" evidence="7">
    <location>
        <begin position="1861"/>
        <end position="1870"/>
    </location>
</feature>
<feature type="compositionally biased region" description="Polar residues" evidence="7">
    <location>
        <begin position="1961"/>
        <end position="1974"/>
    </location>
</feature>
<evidence type="ECO:0000313" key="10">
    <source>
        <dbReference type="EMBL" id="CAL5139170.1"/>
    </source>
</evidence>
<dbReference type="Gene3D" id="2.30.29.30">
    <property type="entry name" value="Pleckstrin-homology domain (PH domain)/Phosphotyrosine-binding domain (PTB)"/>
    <property type="match status" value="3"/>
</dbReference>
<dbReference type="Proteomes" id="UP001497525">
    <property type="component" value="Unassembled WGS sequence"/>
</dbReference>
<comment type="caution">
    <text evidence="10">The sequence shown here is derived from an EMBL/GenBank/DDBJ whole genome shotgun (WGS) entry which is preliminary data.</text>
</comment>
<dbReference type="SMART" id="SM00547">
    <property type="entry name" value="ZnF_RBZ"/>
    <property type="match status" value="2"/>
</dbReference>
<feature type="compositionally biased region" description="Basic and acidic residues" evidence="7">
    <location>
        <begin position="1590"/>
        <end position="1601"/>
    </location>
</feature>
<feature type="region of interest" description="Disordered" evidence="7">
    <location>
        <begin position="1523"/>
        <end position="1548"/>
    </location>
</feature>
<proteinExistence type="predicted"/>
<dbReference type="SMART" id="SM00160">
    <property type="entry name" value="RanBD"/>
    <property type="match status" value="2"/>
</dbReference>
<feature type="coiled-coil region" evidence="6">
    <location>
        <begin position="895"/>
        <end position="929"/>
    </location>
</feature>
<keyword evidence="1" id="KW-0597">Phosphoprotein</keyword>
<gene>
    <name evidence="10" type="ORF">CDAUBV1_LOCUS14207</name>
</gene>
<organism evidence="10 11">
    <name type="scientific">Calicophoron daubneyi</name>
    <name type="common">Rumen fluke</name>
    <name type="synonym">Paramphistomum daubneyi</name>
    <dbReference type="NCBI Taxonomy" id="300641"/>
    <lineage>
        <taxon>Eukaryota</taxon>
        <taxon>Metazoa</taxon>
        <taxon>Spiralia</taxon>
        <taxon>Lophotrochozoa</taxon>
        <taxon>Platyhelminthes</taxon>
        <taxon>Trematoda</taxon>
        <taxon>Digenea</taxon>
        <taxon>Plagiorchiida</taxon>
        <taxon>Pronocephalata</taxon>
        <taxon>Paramphistomoidea</taxon>
        <taxon>Paramphistomidae</taxon>
        <taxon>Calicophoron</taxon>
    </lineage>
</organism>
<feature type="compositionally biased region" description="Polar residues" evidence="7">
    <location>
        <begin position="1301"/>
        <end position="1332"/>
    </location>
</feature>
<evidence type="ECO:0000256" key="6">
    <source>
        <dbReference type="SAM" id="Coils"/>
    </source>
</evidence>
<feature type="region of interest" description="Disordered" evidence="7">
    <location>
        <begin position="1301"/>
        <end position="1337"/>
    </location>
</feature>
<dbReference type="InterPro" id="IPR045255">
    <property type="entry name" value="RanBP1-like"/>
</dbReference>
<dbReference type="InterPro" id="IPR001876">
    <property type="entry name" value="Znf_RanBP2"/>
</dbReference>
<sequence>MASKGQVDLRVSRMLSRCSNVSERKKLGLEIAKMYFGIGEFKIAKSFVEQFLQLEDKSTPGLLCLGRIKEATGDAIGALRIYQRLVGTSSCEKDLVIHACEMAAEVDIPADELEFWSNVACKKLPEGRIANVLKLRSKNNPDLLCNEKIHLLYVLSSMMLLRLSASTSCVSDMHSYLERLMLLLRRFVSSDEELCYISKEASVWVYFYTGVLAQRCLAEVKNEPENIAIIRQFYLRAANPSTLHRYSELGQLSSLVWEKLHLYKMEHRIQALFLSKRLAPSDAQQNFPHITSASWRELVNLLCTKSNLKKASVETSEIVSPEPCSRTLNAHQDLWEQSVDTIVLSPGNLNLLLWLCGQQLDSFDADINDSLLSDNNLKWIFQVVSVLFKNVDLANLPIPFDTTGTMVGEFCRLDAVCFLIASFLYLMIRGNASKYSLGANTENPSDNVVEWPDLPLCLLPHKLLPCSAQRRWWRAATDFLSREREASTQDAQQTFLRCGVGQLRLTSRPARCSGNQTGVLATPLVFRIAWGLSRFSKNYASPQQKRVVEDWAGGYWKAGLQFQLVGIPPAHFLQAYSRNQSLPSCSGSSTAFCETLDRSSPFSPVQSVTPKDARGQVATHLLFNLPSGYSWWMGVRRHCLTNEALEWQWCNMGMTNLLSRLKQRYEEQSHRLSNEQKQELCFLTQLLDLDSENISPDVYALGGELLMDMSNRDRDVNVIPNICENPVKDSERARHYLDKGADKIGIKKNTLAGLTDCKSEGNWFLPDDTNESTPLRNRMVSTVPKSSTAGFYPKGPSFSAANVSTCGCNHLGSDAPQTQSFVPHLPVTHPLTTPASPCNTPAVQPSVPLGEGCLDAQITERINTQFNSLTESQDLLMSGFINSWHALVNGLSSQLAETKSELSRSRQLNEQLSRQLDETNKQLLDAIGKFTEVHQKSSKSYSDDGANRTSESTRLLETSIRELINLICELRRWLPEGMAAAATAAVNAHFALGALPPSRPGPFISTAEAAALMQLYGAGTPMPQAQFSNLNQFQTQPVSHSYAAALQEPTSMPTTDPRMSKSLGGFANSVGAFVGNQLNSGHAAHVDRPLDSSAGLSGSSSAVQDASSSASTWKNGAFVNTLAQPFTDPRFSGPRPLQAVGTFGSSQSIPPPNYTGLFPSRGPLTIAATPVAIPNTLLGTPFPPSSLITSPRDVGVPSTSYEKPKPLPQSNLFRPPVTSVRSNTTSPEVISSAEQDKIKKQSGNHAVAPELKLAFPEKNEQMAIWAVRDVAEPSQGKDETFMIQLKSPDLLERFVKAVSECNSQGTPSDKPTASPEVTKSPTPIRTETSTAGKTEDLRKAFAPKPGEWTCSGCYVVNPPSAQACLACETPASGGHEKKTPPKNTGADSFASKFAPQPGSWDCPTCMLHLAKEIEVCPACHTQKPGLLPAPSTTAAKSTVPAPLFGGFTMSSGGFVFGQAKITTATSSTQSTPTKPLFSFVASSGKPASTVVTPATPTTFSFGLKATSDTPKFKLDEKPAPTSLFSSGKVLSSTSASATPEHKTESADKANSAFSALNLTEGLSKPGFTFTFGQPANVTPNLQAVSSPTKSGDEQDSDRVEPVDEDHLKFKPALEVMPEKVTVHTGEENEEVIFCERAKLYRWDSKDWRERGVGEMKLLRAQSGSVRCLMRRDHILKVCCNHPITTDMHLKPMSATDTRRWTWWAIDFTELAPEEELDKSQEAGTEISGGRRETFAVRFKTTEQAAEFKKAFDAAVKEAEKRAGRPATEKEKVEPLVKNVDLDQESASSDEVIIVEKPPQVNEDQLARARRLKLPDQFYEYENGCVSGEREPLTSAEEAEEDALLDAAIRRGNTQTLENDADSSVSVSGDVKTNRPASQEAETAVGTAKPSEQNQNNIGLPLTTSGNLSTTYIPQAQGLTDFSSLSAAVSKDTRPSWTIPSSGSSNSPNIWAAAGTQLFTKSQPTLDGHSENSANKVDDSDEVDPHYDPIVPLPELVQTKSGEEDELCLFLQRCRVYRFVDNAWKERGVGDMKVLVLPESIPAGAKTGSREVVKPEVNLGKVRRARLLMRRDQVLKICVNQPIGVDLPTFKPMGSGGKSDSMCWVGDDYSEGTASHELLSIRFKKESDAEEFKAAVKRAQSCLEKSSSS</sequence>
<evidence type="ECO:0000259" key="9">
    <source>
        <dbReference type="PROSITE" id="PS50199"/>
    </source>
</evidence>
<keyword evidence="2" id="KW-0479">Metal-binding</keyword>
<keyword evidence="6" id="KW-0175">Coiled coil</keyword>
<dbReference type="PROSITE" id="PS01358">
    <property type="entry name" value="ZF_RANBP2_1"/>
    <property type="match status" value="1"/>
</dbReference>
<dbReference type="GO" id="GO:0005643">
    <property type="term" value="C:nuclear pore"/>
    <property type="evidence" value="ECO:0007669"/>
    <property type="project" value="TreeGrafter"/>
</dbReference>
<dbReference type="CDD" id="cd00835">
    <property type="entry name" value="RanBD_family"/>
    <property type="match status" value="1"/>
</dbReference>
<evidence type="ECO:0000256" key="4">
    <source>
        <dbReference type="ARBA" id="ARBA00022833"/>
    </source>
</evidence>
<dbReference type="GO" id="GO:0008270">
    <property type="term" value="F:zinc ion binding"/>
    <property type="evidence" value="ECO:0007669"/>
    <property type="project" value="UniProtKB-KW"/>
</dbReference>
<feature type="compositionally biased region" description="Polar residues" evidence="7">
    <location>
        <begin position="1523"/>
        <end position="1537"/>
    </location>
</feature>
<dbReference type="EMBL" id="CAXLJL010000600">
    <property type="protein sequence ID" value="CAL5139170.1"/>
    <property type="molecule type" value="Genomic_DNA"/>
</dbReference>
<protein>
    <recommendedName>
        <fullName evidence="12">E3 SUMO-protein ligase RanBP2</fullName>
    </recommendedName>
</protein>
<evidence type="ECO:0000259" key="8">
    <source>
        <dbReference type="PROSITE" id="PS50196"/>
    </source>
</evidence>
<feature type="region of interest" description="Disordered" evidence="7">
    <location>
        <begin position="1578"/>
        <end position="1601"/>
    </location>
</feature>
<dbReference type="GO" id="GO:0005096">
    <property type="term" value="F:GTPase activator activity"/>
    <property type="evidence" value="ECO:0007669"/>
    <property type="project" value="TreeGrafter"/>
</dbReference>
<reference evidence="10" key="1">
    <citation type="submission" date="2024-06" db="EMBL/GenBank/DDBJ databases">
        <authorList>
            <person name="Liu X."/>
            <person name="Lenzi L."/>
            <person name="Haldenby T S."/>
            <person name="Uol C."/>
        </authorList>
    </citation>
    <scope>NUCLEOTIDE SEQUENCE</scope>
</reference>
<dbReference type="Pfam" id="PF00641">
    <property type="entry name" value="Zn_ribbon_RanBP"/>
    <property type="match status" value="1"/>
</dbReference>
<keyword evidence="3 5" id="KW-0863">Zinc-finger</keyword>
<evidence type="ECO:0000256" key="5">
    <source>
        <dbReference type="PROSITE-ProRule" id="PRU00322"/>
    </source>
</evidence>
<dbReference type="InterPro" id="IPR036443">
    <property type="entry name" value="Znf_RanBP2_sf"/>
</dbReference>
<evidence type="ECO:0000256" key="3">
    <source>
        <dbReference type="ARBA" id="ARBA00022771"/>
    </source>
</evidence>
<feature type="region of interest" description="Disordered" evidence="7">
    <location>
        <begin position="1961"/>
        <end position="1982"/>
    </location>
</feature>
<feature type="domain" description="RanBP2-type" evidence="9">
    <location>
        <begin position="1396"/>
        <end position="1425"/>
    </location>
</feature>
<feature type="domain" description="RanBD1" evidence="8">
    <location>
        <begin position="1608"/>
        <end position="1760"/>
    </location>
</feature>
<dbReference type="InterPro" id="IPR011990">
    <property type="entry name" value="TPR-like_helical_dom_sf"/>
</dbReference>
<accession>A0AAV2TS95</accession>
<feature type="domain" description="RanBP2-type" evidence="9">
    <location>
        <begin position="1344"/>
        <end position="1373"/>
    </location>
</feature>
<evidence type="ECO:0000313" key="11">
    <source>
        <dbReference type="Proteomes" id="UP001497525"/>
    </source>
</evidence>
<evidence type="ECO:0000256" key="1">
    <source>
        <dbReference type="ARBA" id="ARBA00022553"/>
    </source>
</evidence>
<dbReference type="InterPro" id="IPR011993">
    <property type="entry name" value="PH-like_dom_sf"/>
</dbReference>
<name>A0AAV2TS95_CALDB</name>
<feature type="region of interest" description="Disordered" evidence="7">
    <location>
        <begin position="1854"/>
        <end position="1901"/>
    </location>
</feature>
<evidence type="ECO:0000256" key="2">
    <source>
        <dbReference type="ARBA" id="ARBA00022723"/>
    </source>
</evidence>
<feature type="compositionally biased region" description="Polar residues" evidence="7">
    <location>
        <begin position="1219"/>
        <end position="1233"/>
    </location>
</feature>
<feature type="domain" description="RanBD1" evidence="8">
    <location>
        <begin position="1985"/>
        <end position="2144"/>
    </location>
</feature>
<dbReference type="PANTHER" id="PTHR23138:SF87">
    <property type="entry name" value="E3 SUMO-PROTEIN LIGASE RANBP2"/>
    <property type="match status" value="1"/>
</dbReference>
<dbReference type="SUPFAM" id="SSF90209">
    <property type="entry name" value="Ran binding protein zinc finger-like"/>
    <property type="match status" value="1"/>
</dbReference>
<keyword evidence="4" id="KW-0862">Zinc</keyword>
<dbReference type="PANTHER" id="PTHR23138">
    <property type="entry name" value="RAN BINDING PROTEIN"/>
    <property type="match status" value="1"/>
</dbReference>
<dbReference type="FunFam" id="4.10.1060.10:FF:000003">
    <property type="entry name" value="E3 SUMO-protein ligase RanBP2"/>
    <property type="match status" value="1"/>
</dbReference>
<evidence type="ECO:0008006" key="12">
    <source>
        <dbReference type="Google" id="ProtNLM"/>
    </source>
</evidence>
<feature type="compositionally biased region" description="Polar residues" evidence="7">
    <location>
        <begin position="1889"/>
        <end position="1901"/>
    </location>
</feature>
<dbReference type="Gene3D" id="4.10.1060.10">
    <property type="entry name" value="Zinc finger, RanBP2-type"/>
    <property type="match status" value="2"/>
</dbReference>
<dbReference type="GO" id="GO:0005737">
    <property type="term" value="C:cytoplasm"/>
    <property type="evidence" value="ECO:0007669"/>
    <property type="project" value="TreeGrafter"/>
</dbReference>
<dbReference type="InterPro" id="IPR000156">
    <property type="entry name" value="Ran_bind_dom"/>
</dbReference>
<dbReference type="PROSITE" id="PS50196">
    <property type="entry name" value="RANBD1"/>
    <property type="match status" value="2"/>
</dbReference>